<evidence type="ECO:0000313" key="2">
    <source>
        <dbReference type="Proteomes" id="UP000029409"/>
    </source>
</evidence>
<dbReference type="Proteomes" id="UP000029409">
    <property type="component" value="Chromosome"/>
</dbReference>
<gene>
    <name evidence="1" type="ORF">PDUR_24115</name>
</gene>
<dbReference type="AlphaFoldDB" id="A0A089HRH8"/>
<sequence>MNEGDGEANLAYYALHELHILPHELMALSVRERAAIYAMIAVRVDKEKRERSRGKGRKR</sequence>
<protein>
    <submittedName>
        <fullName evidence="1">Uncharacterized protein</fullName>
    </submittedName>
</protein>
<dbReference type="STRING" id="44251.PDUR_24115"/>
<evidence type="ECO:0000313" key="1">
    <source>
        <dbReference type="EMBL" id="AIQ14626.1"/>
    </source>
</evidence>
<accession>A0A089HRH8</accession>
<organism evidence="1 2">
    <name type="scientific">Paenibacillus durus</name>
    <name type="common">Paenibacillus azotofixans</name>
    <dbReference type="NCBI Taxonomy" id="44251"/>
    <lineage>
        <taxon>Bacteria</taxon>
        <taxon>Bacillati</taxon>
        <taxon>Bacillota</taxon>
        <taxon>Bacilli</taxon>
        <taxon>Bacillales</taxon>
        <taxon>Paenibacillaceae</taxon>
        <taxon>Paenibacillus</taxon>
    </lineage>
</organism>
<proteinExistence type="predicted"/>
<keyword evidence="2" id="KW-1185">Reference proteome</keyword>
<name>A0A089HRH8_PAEDU</name>
<reference evidence="1 2" key="1">
    <citation type="submission" date="2014-08" db="EMBL/GenBank/DDBJ databases">
        <title>Comparative genomics of the Paenibacillus odorifer group.</title>
        <authorList>
            <person name="den Bakker H.C."/>
            <person name="Tsai Y.-C."/>
            <person name="Martin N."/>
            <person name="Korlach J."/>
            <person name="Wiedmann M."/>
        </authorList>
    </citation>
    <scope>NUCLEOTIDE SEQUENCE [LARGE SCALE GENOMIC DNA]</scope>
    <source>
        <strain evidence="1 2">DSM 1735</strain>
    </source>
</reference>
<dbReference type="eggNOG" id="ENOG5033MIG">
    <property type="taxonomic scope" value="Bacteria"/>
</dbReference>
<dbReference type="EMBL" id="CP009288">
    <property type="protein sequence ID" value="AIQ14626.1"/>
    <property type="molecule type" value="Genomic_DNA"/>
</dbReference>
<dbReference type="KEGG" id="pdu:PDUR_24115"/>